<proteinExistence type="predicted"/>
<sequence>MIKEISLFDLNEIIDNRKAAFLCGNGFSMNFDSDFGNIFNRLYDAHKEIIKGNAEYKIKANSLFENKCKGNYENVKMLLEDASSERIVKIFSDALIFAESIQQNNRLIDELWNRNLIKKLVFGLSEKDILNQICKIGQELGIERINIEHWTILIYFYFAIQQVKPSYYEFPENNLFLKAIDIGDENSNEAKDDITSRVITNGFSTYYRMLFSIVIFANGKSVDHKLLNKINEISISGINDFLQKFECLCSLNYDHILENITKRNVEHFHGEFIKDEKEYVFSQSYGLSYTDGYISFSDILIGDYFIFKSLLPIISNFAIKSNPYNKKTKPFSNRMNDVILTNAIDTFFIFGMNIENDQHVIRNIMVCLHSAGIRKPKIVYSYFNEKERNAFVEQFEAVITFGEELSSYAKNIEVNYIKTQDILNAYFYKNEIVEELLN</sequence>
<dbReference type="AlphaFoldDB" id="A0A2B5J710"/>
<comment type="caution">
    <text evidence="1">The sequence shown here is derived from an EMBL/GenBank/DDBJ whole genome shotgun (WGS) entry which is preliminary data.</text>
</comment>
<reference evidence="1 2" key="1">
    <citation type="submission" date="2017-09" db="EMBL/GenBank/DDBJ databases">
        <title>Large-scale bioinformatics analysis of Bacillus genomes uncovers conserved roles of natural products in bacterial physiology.</title>
        <authorList>
            <consortium name="Agbiome Team Llc"/>
            <person name="Bleich R.M."/>
            <person name="Grubbs K.J."/>
            <person name="Santa Maria K.C."/>
            <person name="Allen S.E."/>
            <person name="Farag S."/>
            <person name="Shank E.A."/>
            <person name="Bowers A."/>
        </authorList>
    </citation>
    <scope>NUCLEOTIDE SEQUENCE [LARGE SCALE GENOMIC DNA]</scope>
    <source>
        <strain evidence="1 2">AFS080080</strain>
    </source>
</reference>
<accession>A0A2B5J710</accession>
<protein>
    <recommendedName>
        <fullName evidence="3">SIR2-like domain-containing protein</fullName>
    </recommendedName>
</protein>
<evidence type="ECO:0008006" key="3">
    <source>
        <dbReference type="Google" id="ProtNLM"/>
    </source>
</evidence>
<evidence type="ECO:0000313" key="2">
    <source>
        <dbReference type="Proteomes" id="UP000223311"/>
    </source>
</evidence>
<dbReference type="EMBL" id="NVGE01000005">
    <property type="protein sequence ID" value="PFZ33308.1"/>
    <property type="molecule type" value="Genomic_DNA"/>
</dbReference>
<gene>
    <name evidence="1" type="ORF">COL66_07050</name>
</gene>
<evidence type="ECO:0000313" key="1">
    <source>
        <dbReference type="EMBL" id="PFZ33308.1"/>
    </source>
</evidence>
<dbReference type="RefSeq" id="WP_098067962.1">
    <property type="nucleotide sequence ID" value="NZ_NUDN01000008.1"/>
</dbReference>
<name>A0A2B5J710_9BACI</name>
<organism evidence="1 2">
    <name type="scientific">Bacillus wiedmannii</name>
    <dbReference type="NCBI Taxonomy" id="1890302"/>
    <lineage>
        <taxon>Bacteria</taxon>
        <taxon>Bacillati</taxon>
        <taxon>Bacillota</taxon>
        <taxon>Bacilli</taxon>
        <taxon>Bacillales</taxon>
        <taxon>Bacillaceae</taxon>
        <taxon>Bacillus</taxon>
        <taxon>Bacillus cereus group</taxon>
    </lineage>
</organism>
<dbReference type="Proteomes" id="UP000223311">
    <property type="component" value="Unassembled WGS sequence"/>
</dbReference>